<evidence type="ECO:0000313" key="1">
    <source>
        <dbReference type="Proteomes" id="UP000095287"/>
    </source>
</evidence>
<dbReference type="WBParaSite" id="L893_g17641.t1">
    <property type="protein sequence ID" value="L893_g17641.t1"/>
    <property type="gene ID" value="L893_g17641"/>
</dbReference>
<proteinExistence type="predicted"/>
<keyword evidence="1" id="KW-1185">Reference proteome</keyword>
<sequence>MSDFPRKPETPSRDRKKVSALCQNFELLLNKKPKAATSTNSLLDLSTSQSHVSTVPIGTHTTRIPISASSSTSAIPIYTRIAL</sequence>
<evidence type="ECO:0000313" key="2">
    <source>
        <dbReference type="WBParaSite" id="L893_g17641.t1"/>
    </source>
</evidence>
<reference evidence="2" key="1">
    <citation type="submission" date="2016-11" db="UniProtKB">
        <authorList>
            <consortium name="WormBaseParasite"/>
        </authorList>
    </citation>
    <scope>IDENTIFICATION</scope>
</reference>
<organism evidence="1 2">
    <name type="scientific">Steinernema glaseri</name>
    <dbReference type="NCBI Taxonomy" id="37863"/>
    <lineage>
        <taxon>Eukaryota</taxon>
        <taxon>Metazoa</taxon>
        <taxon>Ecdysozoa</taxon>
        <taxon>Nematoda</taxon>
        <taxon>Chromadorea</taxon>
        <taxon>Rhabditida</taxon>
        <taxon>Tylenchina</taxon>
        <taxon>Panagrolaimomorpha</taxon>
        <taxon>Strongyloidoidea</taxon>
        <taxon>Steinernematidae</taxon>
        <taxon>Steinernema</taxon>
    </lineage>
</organism>
<dbReference type="Proteomes" id="UP000095287">
    <property type="component" value="Unplaced"/>
</dbReference>
<dbReference type="AlphaFoldDB" id="A0A1I7YLS6"/>
<name>A0A1I7YLS6_9BILA</name>
<protein>
    <submittedName>
        <fullName evidence="2">Uncharacterized protein</fullName>
    </submittedName>
</protein>
<accession>A0A1I7YLS6</accession>